<accession>A0ABV1RLM1</accession>
<keyword evidence="7" id="KW-0547">Nucleotide-binding</keyword>
<name>A0ABV1RLM1_9ALTE</name>
<proteinExistence type="inferred from homology"/>
<reference evidence="11 12" key="1">
    <citation type="submission" date="2024-06" db="EMBL/GenBank/DDBJ databases">
        <authorList>
            <person name="Chen R.Y."/>
        </authorList>
    </citation>
    <scope>NUCLEOTIDE SEQUENCE [LARGE SCALE GENOMIC DNA]</scope>
    <source>
        <strain evidence="11 12">D2</strain>
    </source>
</reference>
<dbReference type="InterPro" id="IPR027417">
    <property type="entry name" value="P-loop_NTPase"/>
</dbReference>
<keyword evidence="6" id="KW-0479">Metal-binding</keyword>
<organism evidence="11 12">
    <name type="scientific">Catenovulum sediminis</name>
    <dbReference type="NCBI Taxonomy" id="1740262"/>
    <lineage>
        <taxon>Bacteria</taxon>
        <taxon>Pseudomonadati</taxon>
        <taxon>Pseudomonadota</taxon>
        <taxon>Gammaproteobacteria</taxon>
        <taxon>Alteromonadales</taxon>
        <taxon>Alteromonadaceae</taxon>
        <taxon>Catenovulum</taxon>
    </lineage>
</organism>
<evidence type="ECO:0000256" key="9">
    <source>
        <dbReference type="ARBA" id="ARBA00022842"/>
    </source>
</evidence>
<evidence type="ECO:0000256" key="5">
    <source>
        <dbReference type="ARBA" id="ARBA00022694"/>
    </source>
</evidence>
<comment type="similarity">
    <text evidence="2">Belongs to the TsaE family.</text>
</comment>
<dbReference type="Proteomes" id="UP001467690">
    <property type="component" value="Unassembled WGS sequence"/>
</dbReference>
<evidence type="ECO:0000313" key="12">
    <source>
        <dbReference type="Proteomes" id="UP001467690"/>
    </source>
</evidence>
<dbReference type="Gene3D" id="3.40.50.300">
    <property type="entry name" value="P-loop containing nucleotide triphosphate hydrolases"/>
    <property type="match status" value="1"/>
</dbReference>
<dbReference type="Pfam" id="PF02367">
    <property type="entry name" value="TsaE"/>
    <property type="match status" value="1"/>
</dbReference>
<evidence type="ECO:0000256" key="10">
    <source>
        <dbReference type="ARBA" id="ARBA00032441"/>
    </source>
</evidence>
<sequence>MQYEIELTDAEKTVQFGRKISTAVEAPLVIYLEGDLGAGKTTFSRGLIQGLGFSGNVKSPTYTLVEPYELPNLNVYHFDLYRLADPQELDFIGIEEYFSENNIVIIEWPEKGAGWLAQADLMVNMYHKAEQRSLKIEAKTALGTRVVEKLI</sequence>
<protein>
    <recommendedName>
        <fullName evidence="3">tRNA threonylcarbamoyladenosine biosynthesis protein TsaE</fullName>
    </recommendedName>
    <alternativeName>
        <fullName evidence="10">t(6)A37 threonylcarbamoyladenosine biosynthesis protein TsaE</fullName>
    </alternativeName>
</protein>
<evidence type="ECO:0000256" key="1">
    <source>
        <dbReference type="ARBA" id="ARBA00004496"/>
    </source>
</evidence>
<dbReference type="RefSeq" id="WP_350402891.1">
    <property type="nucleotide sequence ID" value="NZ_JBELOE010000270.1"/>
</dbReference>
<evidence type="ECO:0000313" key="11">
    <source>
        <dbReference type="EMBL" id="MER2493840.1"/>
    </source>
</evidence>
<dbReference type="PANTHER" id="PTHR33540">
    <property type="entry name" value="TRNA THREONYLCARBAMOYLADENOSINE BIOSYNTHESIS PROTEIN TSAE"/>
    <property type="match status" value="1"/>
</dbReference>
<evidence type="ECO:0000256" key="8">
    <source>
        <dbReference type="ARBA" id="ARBA00022840"/>
    </source>
</evidence>
<keyword evidence="4" id="KW-0963">Cytoplasm</keyword>
<dbReference type="SUPFAM" id="SSF52540">
    <property type="entry name" value="P-loop containing nucleoside triphosphate hydrolases"/>
    <property type="match status" value="1"/>
</dbReference>
<dbReference type="PANTHER" id="PTHR33540:SF2">
    <property type="entry name" value="TRNA THREONYLCARBAMOYLADENOSINE BIOSYNTHESIS PROTEIN TSAE"/>
    <property type="match status" value="1"/>
</dbReference>
<evidence type="ECO:0000256" key="4">
    <source>
        <dbReference type="ARBA" id="ARBA00022490"/>
    </source>
</evidence>
<evidence type="ECO:0000256" key="6">
    <source>
        <dbReference type="ARBA" id="ARBA00022723"/>
    </source>
</evidence>
<evidence type="ECO:0000256" key="3">
    <source>
        <dbReference type="ARBA" id="ARBA00019010"/>
    </source>
</evidence>
<evidence type="ECO:0000256" key="2">
    <source>
        <dbReference type="ARBA" id="ARBA00007599"/>
    </source>
</evidence>
<keyword evidence="12" id="KW-1185">Reference proteome</keyword>
<comment type="subcellular location">
    <subcellularLocation>
        <location evidence="1">Cytoplasm</location>
    </subcellularLocation>
</comment>
<evidence type="ECO:0000256" key="7">
    <source>
        <dbReference type="ARBA" id="ARBA00022741"/>
    </source>
</evidence>
<keyword evidence="9" id="KW-0460">Magnesium</keyword>
<comment type="caution">
    <text evidence="11">The sequence shown here is derived from an EMBL/GenBank/DDBJ whole genome shotgun (WGS) entry which is preliminary data.</text>
</comment>
<dbReference type="EMBL" id="JBELOE010000270">
    <property type="protein sequence ID" value="MER2493840.1"/>
    <property type="molecule type" value="Genomic_DNA"/>
</dbReference>
<keyword evidence="5" id="KW-0819">tRNA processing</keyword>
<gene>
    <name evidence="11" type="primary">tsaE</name>
    <name evidence="11" type="ORF">ABS311_18345</name>
</gene>
<keyword evidence="8" id="KW-0067">ATP-binding</keyword>
<dbReference type="InterPro" id="IPR003442">
    <property type="entry name" value="T6A_TsaE"/>
</dbReference>
<dbReference type="NCBIfam" id="TIGR00150">
    <property type="entry name" value="T6A_YjeE"/>
    <property type="match status" value="1"/>
</dbReference>